<dbReference type="RefSeq" id="WP_038557789.1">
    <property type="nucleotide sequence ID" value="NZ_FOHT01000002.1"/>
</dbReference>
<dbReference type="STRING" id="1168034.FH5T_09415"/>
<dbReference type="OrthoDB" id="1119204at2"/>
<evidence type="ECO:0000313" key="4">
    <source>
        <dbReference type="Proteomes" id="UP000181981"/>
    </source>
</evidence>
<dbReference type="Proteomes" id="UP000023772">
    <property type="component" value="Chromosome"/>
</dbReference>
<dbReference type="Proteomes" id="UP000181981">
    <property type="component" value="Unassembled WGS sequence"/>
</dbReference>
<dbReference type="HOGENOM" id="CLU_091272_0_0_10"/>
<gene>
    <name evidence="1" type="ORF">FH5T_09415</name>
    <name evidence="2" type="ORF">SAMN05444285_10213</name>
</gene>
<dbReference type="EMBL" id="CP007451">
    <property type="protein sequence ID" value="AHW61844.1"/>
    <property type="molecule type" value="Genomic_DNA"/>
</dbReference>
<evidence type="ECO:0000313" key="2">
    <source>
        <dbReference type="EMBL" id="SES76351.1"/>
    </source>
</evidence>
<dbReference type="KEGG" id="dori:FH5T_09415"/>
<dbReference type="AlphaFoldDB" id="X5DKX5"/>
<reference evidence="2 4" key="2">
    <citation type="submission" date="2016-10" db="EMBL/GenBank/DDBJ databases">
        <authorList>
            <person name="de Groot N.N."/>
        </authorList>
    </citation>
    <scope>NUCLEOTIDE SEQUENCE [LARGE SCALE GENOMIC DNA]</scope>
    <source>
        <strain evidence="2 4">DSM 25947</strain>
    </source>
</reference>
<sequence>MFNSRGILKFVFFSFILLFCGFNSFGNIVVLNGLTHEKNANPGETYRTQIEIHNMSDEAKSVRIYSRDYYYSHIGETRHDAPGTMDRSNANWITYQPELLNLGSDEKAVVNVEVQVPESNDLSGSYWSVIMVEGVVPPDTSNTVGVSIRTAIRYAVQVITNVGGEGIRDLTFQGLELSKNENENMIGVVVQNSGEVLLKPEMSLELFDEEGNSVATLKADRRKTLPGTSIKITILLEGIKPGVYNGVLVADCGDDSIYGTNVSFELL</sequence>
<dbReference type="EMBL" id="FOHT01000002">
    <property type="protein sequence ID" value="SES76351.1"/>
    <property type="molecule type" value="Genomic_DNA"/>
</dbReference>
<proteinExistence type="predicted"/>
<name>X5DKX5_9BACT</name>
<reference evidence="1 3" key="1">
    <citation type="submission" date="2014-03" db="EMBL/GenBank/DDBJ databases">
        <title>Complete genome sequence of a deeply braunched marine Bacteroidia bacterium Draconibacterium orientale type strain FH5T.</title>
        <authorList>
            <person name="Li X."/>
            <person name="Wang X."/>
            <person name="Xie Z."/>
            <person name="Du Z."/>
            <person name="Chen G."/>
        </authorList>
    </citation>
    <scope>NUCLEOTIDE SEQUENCE [LARGE SCALE GENOMIC DNA]</scope>
    <source>
        <strain evidence="1 3">FH5</strain>
    </source>
</reference>
<evidence type="ECO:0008006" key="5">
    <source>
        <dbReference type="Google" id="ProtNLM"/>
    </source>
</evidence>
<organism evidence="2 4">
    <name type="scientific">Draconibacterium orientale</name>
    <dbReference type="NCBI Taxonomy" id="1168034"/>
    <lineage>
        <taxon>Bacteria</taxon>
        <taxon>Pseudomonadati</taxon>
        <taxon>Bacteroidota</taxon>
        <taxon>Bacteroidia</taxon>
        <taxon>Marinilabiliales</taxon>
        <taxon>Prolixibacteraceae</taxon>
        <taxon>Draconibacterium</taxon>
    </lineage>
</organism>
<evidence type="ECO:0000313" key="1">
    <source>
        <dbReference type="EMBL" id="AHW61844.1"/>
    </source>
</evidence>
<protein>
    <recommendedName>
        <fullName evidence="5">DUF3324 domain-containing protein</fullName>
    </recommendedName>
</protein>
<dbReference type="eggNOG" id="COG3121">
    <property type="taxonomic scope" value="Bacteria"/>
</dbReference>
<evidence type="ECO:0000313" key="3">
    <source>
        <dbReference type="Proteomes" id="UP000023772"/>
    </source>
</evidence>
<keyword evidence="3" id="KW-1185">Reference proteome</keyword>
<accession>X5DKX5</accession>